<evidence type="ECO:0000256" key="2">
    <source>
        <dbReference type="ARBA" id="ARBA00022516"/>
    </source>
</evidence>
<dbReference type="GO" id="GO:0008654">
    <property type="term" value="P:phospholipid biosynthetic process"/>
    <property type="evidence" value="ECO:0007669"/>
    <property type="project" value="UniProtKB-KW"/>
</dbReference>
<keyword evidence="10" id="KW-0594">Phospholipid biosynthesis</keyword>
<dbReference type="Gene3D" id="2.60.200.40">
    <property type="match status" value="1"/>
</dbReference>
<evidence type="ECO:0000256" key="8">
    <source>
        <dbReference type="ARBA" id="ARBA00022842"/>
    </source>
</evidence>
<name>A0A6N7LWJ6_9GAMM</name>
<accession>A0A6N7LWJ6</accession>
<organism evidence="13 14">
    <name type="scientific">Alcanivorax sediminis</name>
    <dbReference type="NCBI Taxonomy" id="2663008"/>
    <lineage>
        <taxon>Bacteria</taxon>
        <taxon>Pseudomonadati</taxon>
        <taxon>Pseudomonadota</taxon>
        <taxon>Gammaproteobacteria</taxon>
        <taxon>Oceanospirillales</taxon>
        <taxon>Alcanivoracaceae</taxon>
        <taxon>Alcanivorax</taxon>
    </lineage>
</organism>
<evidence type="ECO:0000256" key="3">
    <source>
        <dbReference type="ARBA" id="ARBA00022679"/>
    </source>
</evidence>
<evidence type="ECO:0000256" key="1">
    <source>
        <dbReference type="ARBA" id="ARBA00001946"/>
    </source>
</evidence>
<dbReference type="InterPro" id="IPR017438">
    <property type="entry name" value="ATP-NAD_kinase_N"/>
</dbReference>
<dbReference type="RefSeq" id="WP_328594837.1">
    <property type="nucleotide sequence ID" value="NZ_WIRE01000004.1"/>
</dbReference>
<evidence type="ECO:0000256" key="7">
    <source>
        <dbReference type="ARBA" id="ARBA00022840"/>
    </source>
</evidence>
<evidence type="ECO:0000313" key="14">
    <source>
        <dbReference type="Proteomes" id="UP000469421"/>
    </source>
</evidence>
<keyword evidence="11" id="KW-1208">Phospholipid metabolism</keyword>
<keyword evidence="3" id="KW-0808">Transferase</keyword>
<dbReference type="NCBIfam" id="TIGR03702">
    <property type="entry name" value="lip_kinase_YegS"/>
    <property type="match status" value="1"/>
</dbReference>
<evidence type="ECO:0000256" key="11">
    <source>
        <dbReference type="ARBA" id="ARBA00023264"/>
    </source>
</evidence>
<dbReference type="NCBIfam" id="TIGR00147">
    <property type="entry name" value="YegS/Rv2252/BmrU family lipid kinase"/>
    <property type="match status" value="1"/>
</dbReference>
<dbReference type="InterPro" id="IPR005218">
    <property type="entry name" value="Diacylglycerol/lipid_kinase"/>
</dbReference>
<evidence type="ECO:0000256" key="10">
    <source>
        <dbReference type="ARBA" id="ARBA00023209"/>
    </source>
</evidence>
<dbReference type="AlphaFoldDB" id="A0A6N7LWJ6"/>
<sequence length="300" mass="32457">MNNEHWLILHGKQASNEVLRRAVMARRNAGTDIAVRVTWEAGDVERYVNEGLDSGSRSFIAAGGDGTVRDVLNAMMNSGRNDLRLAILPLGTANDLATAAGIPEPPEDALNLLDQPAVPCDCVQINDQYFLNMATGGFGTEVTTQTSEDLKSLLGGAAYFLTGISKFTEIQSAKGHFRGNDFEWEGEFLAAGLGNGRQAGGGQQLCPDALINDGLLDVAILPANMDLLAGVRELFDSGGRNDTEQKGLFIRARVNELIVETPSPMHFNLDGEPLKDTRFDIKVIQNRLAIHLPEKSPLLE</sequence>
<dbReference type="GO" id="GO:0001727">
    <property type="term" value="F:lipid kinase activity"/>
    <property type="evidence" value="ECO:0007669"/>
    <property type="project" value="InterPro"/>
</dbReference>
<keyword evidence="5" id="KW-0547">Nucleotide-binding</keyword>
<evidence type="ECO:0000256" key="5">
    <source>
        <dbReference type="ARBA" id="ARBA00022741"/>
    </source>
</evidence>
<dbReference type="InterPro" id="IPR050187">
    <property type="entry name" value="Lipid_Phosphate_FormReg"/>
</dbReference>
<dbReference type="NCBIfam" id="NF009602">
    <property type="entry name" value="PRK13054.1"/>
    <property type="match status" value="1"/>
</dbReference>
<dbReference type="EMBL" id="WIRE01000004">
    <property type="protein sequence ID" value="MQX54858.1"/>
    <property type="molecule type" value="Genomic_DNA"/>
</dbReference>
<protein>
    <submittedName>
        <fullName evidence="13">Lipid kinase YegS</fullName>
    </submittedName>
</protein>
<dbReference type="PANTHER" id="PTHR12358">
    <property type="entry name" value="SPHINGOSINE KINASE"/>
    <property type="match status" value="1"/>
</dbReference>
<evidence type="ECO:0000256" key="9">
    <source>
        <dbReference type="ARBA" id="ARBA00023098"/>
    </source>
</evidence>
<keyword evidence="8" id="KW-0460">Magnesium</keyword>
<evidence type="ECO:0000259" key="12">
    <source>
        <dbReference type="PROSITE" id="PS50146"/>
    </source>
</evidence>
<dbReference type="InterPro" id="IPR045540">
    <property type="entry name" value="YegS/DAGK_C"/>
</dbReference>
<dbReference type="Pfam" id="PF00781">
    <property type="entry name" value="DAGK_cat"/>
    <property type="match status" value="1"/>
</dbReference>
<dbReference type="InterPro" id="IPR022433">
    <property type="entry name" value="Lip_kinase_YegS"/>
</dbReference>
<comment type="cofactor">
    <cofactor evidence="1">
        <name>Mg(2+)</name>
        <dbReference type="ChEBI" id="CHEBI:18420"/>
    </cofactor>
</comment>
<keyword evidence="4" id="KW-0479">Metal-binding</keyword>
<dbReference type="GO" id="GO:0005524">
    <property type="term" value="F:ATP binding"/>
    <property type="evidence" value="ECO:0007669"/>
    <property type="project" value="UniProtKB-KW"/>
</dbReference>
<dbReference type="Gene3D" id="3.40.50.10330">
    <property type="entry name" value="Probable inorganic polyphosphate/atp-NAD kinase, domain 1"/>
    <property type="match status" value="1"/>
</dbReference>
<keyword evidence="7" id="KW-0067">ATP-binding</keyword>
<evidence type="ECO:0000256" key="6">
    <source>
        <dbReference type="ARBA" id="ARBA00022777"/>
    </source>
</evidence>
<keyword evidence="2" id="KW-0444">Lipid biosynthesis</keyword>
<dbReference type="Proteomes" id="UP000469421">
    <property type="component" value="Unassembled WGS sequence"/>
</dbReference>
<dbReference type="PROSITE" id="PS50146">
    <property type="entry name" value="DAGK"/>
    <property type="match status" value="1"/>
</dbReference>
<evidence type="ECO:0000313" key="13">
    <source>
        <dbReference type="EMBL" id="MQX54858.1"/>
    </source>
</evidence>
<gene>
    <name evidence="13" type="primary">yegS</name>
    <name evidence="13" type="ORF">GFN93_16560</name>
</gene>
<feature type="domain" description="DAGKc" evidence="12">
    <location>
        <begin position="1"/>
        <end position="129"/>
    </location>
</feature>
<dbReference type="SMART" id="SM00046">
    <property type="entry name" value="DAGKc"/>
    <property type="match status" value="1"/>
</dbReference>
<dbReference type="InterPro" id="IPR001206">
    <property type="entry name" value="Diacylglycerol_kinase_cat_dom"/>
</dbReference>
<evidence type="ECO:0000256" key="4">
    <source>
        <dbReference type="ARBA" id="ARBA00022723"/>
    </source>
</evidence>
<keyword evidence="6 13" id="KW-0418">Kinase</keyword>
<dbReference type="InterPro" id="IPR016064">
    <property type="entry name" value="NAD/diacylglycerol_kinase_sf"/>
</dbReference>
<comment type="caution">
    <text evidence="13">The sequence shown here is derived from an EMBL/GenBank/DDBJ whole genome shotgun (WGS) entry which is preliminary data.</text>
</comment>
<dbReference type="GO" id="GO:0005886">
    <property type="term" value="C:plasma membrane"/>
    <property type="evidence" value="ECO:0007669"/>
    <property type="project" value="TreeGrafter"/>
</dbReference>
<proteinExistence type="predicted"/>
<dbReference type="GO" id="GO:0046872">
    <property type="term" value="F:metal ion binding"/>
    <property type="evidence" value="ECO:0007669"/>
    <property type="project" value="UniProtKB-KW"/>
</dbReference>
<dbReference type="PANTHER" id="PTHR12358:SF106">
    <property type="entry name" value="LIPID KINASE YEGS"/>
    <property type="match status" value="1"/>
</dbReference>
<reference evidence="13 14" key="1">
    <citation type="submission" date="2019-10" db="EMBL/GenBank/DDBJ databases">
        <title>Alcanivorax sp.PA15-N-34 draft genome sequence.</title>
        <authorList>
            <person name="Liao X."/>
            <person name="Shao Z."/>
        </authorList>
    </citation>
    <scope>NUCLEOTIDE SEQUENCE [LARGE SCALE GENOMIC DNA]</scope>
    <source>
        <strain evidence="13 14">PA15-N-34</strain>
    </source>
</reference>
<keyword evidence="14" id="KW-1185">Reference proteome</keyword>
<dbReference type="Pfam" id="PF19279">
    <property type="entry name" value="YegS_C"/>
    <property type="match status" value="1"/>
</dbReference>
<keyword evidence="9" id="KW-0443">Lipid metabolism</keyword>
<dbReference type="SUPFAM" id="SSF111331">
    <property type="entry name" value="NAD kinase/diacylglycerol kinase-like"/>
    <property type="match status" value="1"/>
</dbReference>